<feature type="domain" description="Type II secretion system protein GspF" evidence="7">
    <location>
        <begin position="164"/>
        <end position="291"/>
    </location>
</feature>
<dbReference type="Pfam" id="PF00482">
    <property type="entry name" value="T2SSF"/>
    <property type="match status" value="1"/>
</dbReference>
<evidence type="ECO:0000256" key="1">
    <source>
        <dbReference type="ARBA" id="ARBA00004651"/>
    </source>
</evidence>
<evidence type="ECO:0000256" key="2">
    <source>
        <dbReference type="ARBA" id="ARBA00022475"/>
    </source>
</evidence>
<dbReference type="KEGG" id="samy:DB32_000863"/>
<organism evidence="8 9">
    <name type="scientific">Sandaracinus amylolyticus</name>
    <dbReference type="NCBI Taxonomy" id="927083"/>
    <lineage>
        <taxon>Bacteria</taxon>
        <taxon>Pseudomonadati</taxon>
        <taxon>Myxococcota</taxon>
        <taxon>Polyangia</taxon>
        <taxon>Polyangiales</taxon>
        <taxon>Sandaracinaceae</taxon>
        <taxon>Sandaracinus</taxon>
    </lineage>
</organism>
<evidence type="ECO:0000256" key="4">
    <source>
        <dbReference type="ARBA" id="ARBA00022989"/>
    </source>
</evidence>
<protein>
    <submittedName>
        <fullName evidence="8">Type II/IV secretion system protein TadC, associated with Flp pilus assembly</fullName>
    </submittedName>
</protein>
<dbReference type="PANTHER" id="PTHR35007:SF2">
    <property type="entry name" value="PILUS ASSEMBLE PROTEIN"/>
    <property type="match status" value="1"/>
</dbReference>
<feature type="transmembrane region" description="Helical" evidence="6">
    <location>
        <begin position="6"/>
        <end position="28"/>
    </location>
</feature>
<keyword evidence="2" id="KW-1003">Cell membrane</keyword>
<dbReference type="Proteomes" id="UP000034883">
    <property type="component" value="Chromosome"/>
</dbReference>
<dbReference type="GO" id="GO:0005886">
    <property type="term" value="C:plasma membrane"/>
    <property type="evidence" value="ECO:0007669"/>
    <property type="project" value="UniProtKB-SubCell"/>
</dbReference>
<dbReference type="PANTHER" id="PTHR35007">
    <property type="entry name" value="INTEGRAL MEMBRANE PROTEIN-RELATED"/>
    <property type="match status" value="1"/>
</dbReference>
<dbReference type="InterPro" id="IPR018076">
    <property type="entry name" value="T2SS_GspF_dom"/>
</dbReference>
<sequence>MMTTSLAWLTYGLALAAIGFVLASMLVASEPPLADARAGHRGILRARSIAAGGLVRWIDPIVRHVAAWLPSSRLGSLGVRAEEALARAGSPHGWVASELVAASIVLSAIATLGALLACAMVPRVPIALVPLATMVGAAHPLSILREARAHRERTITRALPGCVEVMALCMSAGMDFVGAVRTTLSDAVAAGTPLHDELTRMLEELQLGSTRGAALARLGERVPTRPVRDLVNAALRAEEKGSPLADALAVQASVLRQRRGVAVEEAAARASLALLAPLTLVFGAIMLLVLGPMALSIAEGL</sequence>
<feature type="transmembrane region" description="Helical" evidence="6">
    <location>
        <begin position="272"/>
        <end position="295"/>
    </location>
</feature>
<gene>
    <name evidence="8" type="ORF">DB32_000863</name>
</gene>
<keyword evidence="4 6" id="KW-1133">Transmembrane helix</keyword>
<dbReference type="AlphaFoldDB" id="A0A0F6SDM7"/>
<comment type="subcellular location">
    <subcellularLocation>
        <location evidence="1">Cell membrane</location>
        <topology evidence="1">Multi-pass membrane protein</topology>
    </subcellularLocation>
</comment>
<evidence type="ECO:0000256" key="6">
    <source>
        <dbReference type="SAM" id="Phobius"/>
    </source>
</evidence>
<evidence type="ECO:0000313" key="9">
    <source>
        <dbReference type="Proteomes" id="UP000034883"/>
    </source>
</evidence>
<name>A0A0F6SDM7_9BACT</name>
<evidence type="ECO:0000259" key="7">
    <source>
        <dbReference type="Pfam" id="PF00482"/>
    </source>
</evidence>
<dbReference type="STRING" id="927083.DB32_000863"/>
<reference evidence="8 9" key="1">
    <citation type="submission" date="2015-03" db="EMBL/GenBank/DDBJ databases">
        <title>Genome assembly of Sandaracinus amylolyticus DSM 53668.</title>
        <authorList>
            <person name="Sharma G."/>
            <person name="Subramanian S."/>
        </authorList>
    </citation>
    <scope>NUCLEOTIDE SEQUENCE [LARGE SCALE GENOMIC DNA]</scope>
    <source>
        <strain evidence="8 9">DSM 53668</strain>
    </source>
</reference>
<keyword evidence="3 6" id="KW-0812">Transmembrane</keyword>
<evidence type="ECO:0000256" key="3">
    <source>
        <dbReference type="ARBA" id="ARBA00022692"/>
    </source>
</evidence>
<dbReference type="EMBL" id="CP011125">
    <property type="protein sequence ID" value="AKF03714.1"/>
    <property type="molecule type" value="Genomic_DNA"/>
</dbReference>
<keyword evidence="9" id="KW-1185">Reference proteome</keyword>
<proteinExistence type="predicted"/>
<feature type="transmembrane region" description="Helical" evidence="6">
    <location>
        <begin position="99"/>
        <end position="120"/>
    </location>
</feature>
<evidence type="ECO:0000313" key="8">
    <source>
        <dbReference type="EMBL" id="AKF03714.1"/>
    </source>
</evidence>
<accession>A0A0F6SDM7</accession>
<evidence type="ECO:0000256" key="5">
    <source>
        <dbReference type="ARBA" id="ARBA00023136"/>
    </source>
</evidence>
<keyword evidence="5 6" id="KW-0472">Membrane</keyword>